<accession>A0A853IIA7</accession>
<gene>
    <name evidence="2" type="ORF">H0A36_27700</name>
</gene>
<protein>
    <recommendedName>
        <fullName evidence="4">Adhesin domain-containing protein</fullName>
    </recommendedName>
</protein>
<reference evidence="2 3" key="1">
    <citation type="submission" date="2020-07" db="EMBL/GenBank/DDBJ databases">
        <title>Endozoicomonas sp. nov., isolated from sediment.</title>
        <authorList>
            <person name="Gu T."/>
        </authorList>
    </citation>
    <scope>NUCLEOTIDE SEQUENCE [LARGE SCALE GENOMIC DNA]</scope>
    <source>
        <strain evidence="2 3">SM1973</strain>
    </source>
</reference>
<dbReference type="AlphaFoldDB" id="A0A853IIA7"/>
<sequence>MQKILLLAAALTVISSLSTTTVAEDNTVLLTKTFSDSQASYSVHIDNGSIQVLPSKTQTAHFNVYLKPICVEKQSSYDEIPNVNLKSACQLNKENFTIQTSKVDGKTLLTLNQQVYIEQNWQVFLPVQASLDIRARQGKADIQVVSGDLDVGIVSGDVNLITSPTQYKNMKIIALAGNIYSQSKHVSSTDYNPNMVSLSNHIDIPGSGDANIKVIVATGDINVKESEYY</sequence>
<dbReference type="EMBL" id="JACCKB010000151">
    <property type="protein sequence ID" value="NYZ69801.1"/>
    <property type="molecule type" value="Genomic_DNA"/>
</dbReference>
<keyword evidence="1" id="KW-0732">Signal</keyword>
<comment type="caution">
    <text evidence="2">The sequence shown here is derived from an EMBL/GenBank/DDBJ whole genome shotgun (WGS) entry which is preliminary data.</text>
</comment>
<keyword evidence="3" id="KW-1185">Reference proteome</keyword>
<name>A0A853IIA7_9GAMM</name>
<evidence type="ECO:0000256" key="1">
    <source>
        <dbReference type="SAM" id="SignalP"/>
    </source>
</evidence>
<dbReference type="RefSeq" id="WP_180571774.1">
    <property type="nucleotide sequence ID" value="NZ_JACCKB010000151.1"/>
</dbReference>
<feature type="chain" id="PRO_5032950191" description="Adhesin domain-containing protein" evidence="1">
    <location>
        <begin position="24"/>
        <end position="229"/>
    </location>
</feature>
<proteinExistence type="predicted"/>
<evidence type="ECO:0000313" key="2">
    <source>
        <dbReference type="EMBL" id="NYZ69801.1"/>
    </source>
</evidence>
<evidence type="ECO:0008006" key="4">
    <source>
        <dbReference type="Google" id="ProtNLM"/>
    </source>
</evidence>
<evidence type="ECO:0000313" key="3">
    <source>
        <dbReference type="Proteomes" id="UP000569732"/>
    </source>
</evidence>
<organism evidence="2 3">
    <name type="scientific">Spartinivicinus marinus</name>
    <dbReference type="NCBI Taxonomy" id="2994442"/>
    <lineage>
        <taxon>Bacteria</taxon>
        <taxon>Pseudomonadati</taxon>
        <taxon>Pseudomonadota</taxon>
        <taxon>Gammaproteobacteria</taxon>
        <taxon>Oceanospirillales</taxon>
        <taxon>Zooshikellaceae</taxon>
        <taxon>Spartinivicinus</taxon>
    </lineage>
</organism>
<feature type="signal peptide" evidence="1">
    <location>
        <begin position="1"/>
        <end position="23"/>
    </location>
</feature>
<dbReference type="Proteomes" id="UP000569732">
    <property type="component" value="Unassembled WGS sequence"/>
</dbReference>